<dbReference type="Proteomes" id="UP000886595">
    <property type="component" value="Unassembled WGS sequence"/>
</dbReference>
<proteinExistence type="predicted"/>
<dbReference type="EMBL" id="JAAMPC010000485">
    <property type="protein sequence ID" value="KAG2242431.1"/>
    <property type="molecule type" value="Genomic_DNA"/>
</dbReference>
<comment type="caution">
    <text evidence="1">The sequence shown here is derived from an EMBL/GenBank/DDBJ whole genome shotgun (WGS) entry which is preliminary data.</text>
</comment>
<accession>A0A8X7TIM6</accession>
<gene>
    <name evidence="1" type="ORF">Bca52824_095726</name>
</gene>
<dbReference type="AlphaFoldDB" id="A0A8X7TIM6"/>
<keyword evidence="2" id="KW-1185">Reference proteome</keyword>
<protein>
    <submittedName>
        <fullName evidence="1">Uncharacterized protein</fullName>
    </submittedName>
</protein>
<reference evidence="1 2" key="1">
    <citation type="submission" date="2020-02" db="EMBL/GenBank/DDBJ databases">
        <authorList>
            <person name="Ma Q."/>
            <person name="Huang Y."/>
            <person name="Song X."/>
            <person name="Pei D."/>
        </authorList>
    </citation>
    <scope>NUCLEOTIDE SEQUENCE [LARGE SCALE GENOMIC DNA]</scope>
    <source>
        <strain evidence="1">Sxm20200214</strain>
        <tissue evidence="1">Leaf</tissue>
    </source>
</reference>
<name>A0A8X7TIM6_BRACI</name>
<evidence type="ECO:0000313" key="1">
    <source>
        <dbReference type="EMBL" id="KAG2242431.1"/>
    </source>
</evidence>
<sequence length="61" mass="7076">MQNPQLKQDLRNMIDQSLTAVMKTQQTSAPPASRDYELSCYQKEPVEKKEESAEKRCERTS</sequence>
<organism evidence="1 2">
    <name type="scientific">Brassica carinata</name>
    <name type="common">Ethiopian mustard</name>
    <name type="synonym">Abyssinian cabbage</name>
    <dbReference type="NCBI Taxonomy" id="52824"/>
    <lineage>
        <taxon>Eukaryota</taxon>
        <taxon>Viridiplantae</taxon>
        <taxon>Streptophyta</taxon>
        <taxon>Embryophyta</taxon>
        <taxon>Tracheophyta</taxon>
        <taxon>Spermatophyta</taxon>
        <taxon>Magnoliopsida</taxon>
        <taxon>eudicotyledons</taxon>
        <taxon>Gunneridae</taxon>
        <taxon>Pentapetalae</taxon>
        <taxon>rosids</taxon>
        <taxon>malvids</taxon>
        <taxon>Brassicales</taxon>
        <taxon>Brassicaceae</taxon>
        <taxon>Brassiceae</taxon>
        <taxon>Brassica</taxon>
    </lineage>
</organism>
<evidence type="ECO:0000313" key="2">
    <source>
        <dbReference type="Proteomes" id="UP000886595"/>
    </source>
</evidence>